<evidence type="ECO:0000313" key="3">
    <source>
        <dbReference type="Proteomes" id="UP000236641"/>
    </source>
</evidence>
<dbReference type="OrthoDB" id="5464673at2"/>
<dbReference type="SUPFAM" id="SSF69360">
    <property type="entry name" value="Cell wall binding repeat"/>
    <property type="match status" value="2"/>
</dbReference>
<reference evidence="2 3" key="1">
    <citation type="submission" date="2018-01" db="EMBL/GenBank/DDBJ databases">
        <title>The draft genome of Hanstruepera neustonica JCM19743.</title>
        <authorList>
            <person name="He R.-H."/>
            <person name="Du Z.-J."/>
        </authorList>
    </citation>
    <scope>NUCLEOTIDE SEQUENCE [LARGE SCALE GENOMIC DNA]</scope>
    <source>
        <strain evidence="2 3">JCM19743</strain>
    </source>
</reference>
<dbReference type="RefSeq" id="WP_103050487.1">
    <property type="nucleotide sequence ID" value="NZ_POWF01000001.1"/>
</dbReference>
<keyword evidence="1" id="KW-0732">Signal</keyword>
<dbReference type="EMBL" id="POWF01000001">
    <property type="protein sequence ID" value="PNQ74634.1"/>
    <property type="molecule type" value="Genomic_DNA"/>
</dbReference>
<sequence>MRKNCLLLIFLISVLTSFAQELALAKQDGKFGYITKTGEWHIQPKYKVAKDFSGDYAEAMNDKKQWGFINRKGEWVIEPSFDKTKEFNSGIAVVLKDKNWIYINAKGEQVLTNISSDKIYDFNEGFAIVREGDYVGFMNTEGKIVVEPKFQKAFNFENGYAKVRENDKWGLIDTSGNYHVKTEYDGISNVYNGQIVANKGETYGLIINGEFKEVSGAQKIWDFSVNGENTYAKMNDKIGFIDNKGNWIVQPTYDKVRGFVNGLAPVSSDKNWGYINTSGEVIIPLKYRDAEIFSEDGLAPVKVDKLWGFINTKGEMVIEDKYDITAGGFSIFQKNNPKGFFDGLARVKDGKTWVYINTKGEVLNNMTFENLELFK</sequence>
<gene>
    <name evidence="2" type="ORF">C1T31_00365</name>
</gene>
<dbReference type="AlphaFoldDB" id="A0A2K1E2W3"/>
<dbReference type="InterPro" id="IPR032774">
    <property type="entry name" value="WG_beta_rep"/>
</dbReference>
<dbReference type="PANTHER" id="PTHR37841:SF1">
    <property type="entry name" value="DUF3298 DOMAIN-CONTAINING PROTEIN"/>
    <property type="match status" value="1"/>
</dbReference>
<protein>
    <recommendedName>
        <fullName evidence="4">WG repeat-containing protein</fullName>
    </recommendedName>
</protein>
<proteinExistence type="predicted"/>
<dbReference type="Proteomes" id="UP000236641">
    <property type="component" value="Unassembled WGS sequence"/>
</dbReference>
<dbReference type="Pfam" id="PF14903">
    <property type="entry name" value="WG_beta_rep"/>
    <property type="match status" value="5"/>
</dbReference>
<comment type="caution">
    <text evidence="2">The sequence shown here is derived from an EMBL/GenBank/DDBJ whole genome shotgun (WGS) entry which is preliminary data.</text>
</comment>
<feature type="chain" id="PRO_5014335203" description="WG repeat-containing protein" evidence="1">
    <location>
        <begin position="20"/>
        <end position="375"/>
    </location>
</feature>
<keyword evidence="3" id="KW-1185">Reference proteome</keyword>
<feature type="signal peptide" evidence="1">
    <location>
        <begin position="1"/>
        <end position="19"/>
    </location>
</feature>
<dbReference type="PANTHER" id="PTHR37841">
    <property type="entry name" value="GLR2918 PROTEIN"/>
    <property type="match status" value="1"/>
</dbReference>
<accession>A0A2K1E2W3</accession>
<evidence type="ECO:0000313" key="2">
    <source>
        <dbReference type="EMBL" id="PNQ74634.1"/>
    </source>
</evidence>
<name>A0A2K1E2W3_9FLAO</name>
<evidence type="ECO:0008006" key="4">
    <source>
        <dbReference type="Google" id="ProtNLM"/>
    </source>
</evidence>
<organism evidence="2 3">
    <name type="scientific">Hanstruepera neustonica</name>
    <dbReference type="NCBI Taxonomy" id="1445657"/>
    <lineage>
        <taxon>Bacteria</taxon>
        <taxon>Pseudomonadati</taxon>
        <taxon>Bacteroidota</taxon>
        <taxon>Flavobacteriia</taxon>
        <taxon>Flavobacteriales</taxon>
        <taxon>Flavobacteriaceae</taxon>
        <taxon>Hanstruepera</taxon>
    </lineage>
</organism>
<evidence type="ECO:0000256" key="1">
    <source>
        <dbReference type="SAM" id="SignalP"/>
    </source>
</evidence>